<gene>
    <name evidence="1" type="ORF">N3K66_007975</name>
</gene>
<organism evidence="1 2">
    <name type="scientific">Trichothecium roseum</name>
    <dbReference type="NCBI Taxonomy" id="47278"/>
    <lineage>
        <taxon>Eukaryota</taxon>
        <taxon>Fungi</taxon>
        <taxon>Dikarya</taxon>
        <taxon>Ascomycota</taxon>
        <taxon>Pezizomycotina</taxon>
        <taxon>Sordariomycetes</taxon>
        <taxon>Hypocreomycetidae</taxon>
        <taxon>Hypocreales</taxon>
        <taxon>Hypocreales incertae sedis</taxon>
        <taxon>Trichothecium</taxon>
    </lineage>
</organism>
<reference evidence="1" key="1">
    <citation type="submission" date="2022-10" db="EMBL/GenBank/DDBJ databases">
        <title>Complete Genome of Trichothecium roseum strain YXFP-22015, a Plant Pathogen Isolated from Citrus.</title>
        <authorList>
            <person name="Wang Y."/>
            <person name="Zhu L."/>
        </authorList>
    </citation>
    <scope>NUCLEOTIDE SEQUENCE</scope>
    <source>
        <strain evidence="1">YXFP-22015</strain>
    </source>
</reference>
<evidence type="ECO:0000313" key="1">
    <source>
        <dbReference type="EMBL" id="KAI9896953.1"/>
    </source>
</evidence>
<proteinExistence type="predicted"/>
<name>A0ACC0US79_9HYPO</name>
<protein>
    <submittedName>
        <fullName evidence="1">Uncharacterized protein</fullName>
    </submittedName>
</protein>
<dbReference type="Proteomes" id="UP001163324">
    <property type="component" value="Chromosome 8"/>
</dbReference>
<sequence length="233" mass="26525">MFSTFKSGRHSAIGLDIAKDEAADNMSPPPPVLDPSAFPKDPINAPYFIEEYPLKEWLRPLDYRGSRAIEASFPDDKIHFFAMNQVGACYKWSFHHLVRRTGGTKLRRPRVALFVLDQMLVFATLHLLYREGRASHGEVGDDDDDDRGDNEQCVAFYQGATDYMHRVRRFLTGGDVARIELLVRNMANNTKPVLRHYVREHEDSLGTALVLHSLSLRDEDQPPSVPSEDDILE</sequence>
<evidence type="ECO:0000313" key="2">
    <source>
        <dbReference type="Proteomes" id="UP001163324"/>
    </source>
</evidence>
<accession>A0ACC0US79</accession>
<comment type="caution">
    <text evidence="1">The sequence shown here is derived from an EMBL/GenBank/DDBJ whole genome shotgun (WGS) entry which is preliminary data.</text>
</comment>
<dbReference type="EMBL" id="CM047947">
    <property type="protein sequence ID" value="KAI9896953.1"/>
    <property type="molecule type" value="Genomic_DNA"/>
</dbReference>
<keyword evidence="2" id="KW-1185">Reference proteome</keyword>